<dbReference type="InterPro" id="IPR046665">
    <property type="entry name" value="DUF6774"/>
</dbReference>
<dbReference type="EMBL" id="CP020991">
    <property type="protein sequence ID" value="AUO19623.1"/>
    <property type="molecule type" value="Genomic_DNA"/>
</dbReference>
<protein>
    <recommendedName>
        <fullName evidence="1">DUF6774 domain-containing protein</fullName>
    </recommendedName>
</protein>
<accession>A0A2K9P2Z1</accession>
<evidence type="ECO:0000259" key="1">
    <source>
        <dbReference type="Pfam" id="PF20564"/>
    </source>
</evidence>
<dbReference type="Proteomes" id="UP000235589">
    <property type="component" value="Chromosome"/>
</dbReference>
<reference evidence="2 3" key="1">
    <citation type="submission" date="2017-04" db="EMBL/GenBank/DDBJ databases">
        <title>Monoglobus pectinilyticus 14 draft genome.</title>
        <authorList>
            <person name="Kim C."/>
            <person name="Rosendale D.I."/>
            <person name="Kelly W.J."/>
            <person name="Tannock G.W."/>
            <person name="Patchett M.L."/>
            <person name="Jordens J.Z."/>
        </authorList>
    </citation>
    <scope>NUCLEOTIDE SEQUENCE [LARGE SCALE GENOMIC DNA]</scope>
    <source>
        <strain evidence="2 3">14</strain>
    </source>
</reference>
<sequence>MDPIAITAVVTAIAASISQSAEPEELPLLAAIFTQLGDTLATITVQKDFLENKK</sequence>
<gene>
    <name evidence="2" type="ORF">B9O19_01463</name>
</gene>
<organism evidence="2 3">
    <name type="scientific">Monoglobus pectinilyticus</name>
    <dbReference type="NCBI Taxonomy" id="1981510"/>
    <lineage>
        <taxon>Bacteria</taxon>
        <taxon>Bacillati</taxon>
        <taxon>Bacillota</taxon>
        <taxon>Clostridia</taxon>
        <taxon>Monoglobales</taxon>
        <taxon>Monoglobaceae</taxon>
        <taxon>Monoglobus</taxon>
    </lineage>
</organism>
<proteinExistence type="predicted"/>
<dbReference type="GeneID" id="98063717"/>
<dbReference type="Pfam" id="PF20564">
    <property type="entry name" value="DUF6774"/>
    <property type="match status" value="1"/>
</dbReference>
<dbReference type="RefSeq" id="WP_169925270.1">
    <property type="nucleotide sequence ID" value="NZ_CP020991.1"/>
</dbReference>
<name>A0A2K9P2Z1_9FIRM</name>
<keyword evidence="3" id="KW-1185">Reference proteome</keyword>
<evidence type="ECO:0000313" key="3">
    <source>
        <dbReference type="Proteomes" id="UP000235589"/>
    </source>
</evidence>
<dbReference type="KEGG" id="mpec:B9O19_01463"/>
<dbReference type="AlphaFoldDB" id="A0A2K9P2Z1"/>
<evidence type="ECO:0000313" key="2">
    <source>
        <dbReference type="EMBL" id="AUO19623.1"/>
    </source>
</evidence>
<feature type="domain" description="DUF6774" evidence="1">
    <location>
        <begin position="24"/>
        <end position="49"/>
    </location>
</feature>